<evidence type="ECO:0000313" key="1">
    <source>
        <dbReference type="EMBL" id="KAA6313085.1"/>
    </source>
</evidence>
<gene>
    <name evidence="1" type="ORF">EZS28_055815</name>
</gene>
<name>A0A5J4PUF4_9EUKA</name>
<organism evidence="1 2">
    <name type="scientific">Streblomastix strix</name>
    <dbReference type="NCBI Taxonomy" id="222440"/>
    <lineage>
        <taxon>Eukaryota</taxon>
        <taxon>Metamonada</taxon>
        <taxon>Preaxostyla</taxon>
        <taxon>Oxymonadida</taxon>
        <taxon>Streblomastigidae</taxon>
        <taxon>Streblomastix</taxon>
    </lineage>
</organism>
<feature type="non-terminal residue" evidence="1">
    <location>
        <position position="139"/>
    </location>
</feature>
<sequence>MKQGKSWEDLMTVKDLEVVISNFQAQQGRSKSTDANTNGCRTVIGMLLRIQGFQEKEINGFVLKQMMKKPQYATRKKRKEQPIYKQGVPLKYIQGRFGFIEQLSEQQHMACVISSIMAFATLCLTEIQRAKATRNEDGS</sequence>
<evidence type="ECO:0000313" key="2">
    <source>
        <dbReference type="Proteomes" id="UP000324800"/>
    </source>
</evidence>
<dbReference type="EMBL" id="SNRW01048477">
    <property type="protein sequence ID" value="KAA6313085.1"/>
    <property type="molecule type" value="Genomic_DNA"/>
</dbReference>
<evidence type="ECO:0008006" key="3">
    <source>
        <dbReference type="Google" id="ProtNLM"/>
    </source>
</evidence>
<comment type="caution">
    <text evidence="1">The sequence shown here is derived from an EMBL/GenBank/DDBJ whole genome shotgun (WGS) entry which is preliminary data.</text>
</comment>
<dbReference type="Proteomes" id="UP000324800">
    <property type="component" value="Unassembled WGS sequence"/>
</dbReference>
<reference evidence="1 2" key="1">
    <citation type="submission" date="2019-03" db="EMBL/GenBank/DDBJ databases">
        <title>Single cell metagenomics reveals metabolic interactions within the superorganism composed of flagellate Streblomastix strix and complex community of Bacteroidetes bacteria on its surface.</title>
        <authorList>
            <person name="Treitli S.C."/>
            <person name="Kolisko M."/>
            <person name="Husnik F."/>
            <person name="Keeling P."/>
            <person name="Hampl V."/>
        </authorList>
    </citation>
    <scope>NUCLEOTIDE SEQUENCE [LARGE SCALE GENOMIC DNA]</scope>
    <source>
        <strain evidence="1">ST1C</strain>
    </source>
</reference>
<protein>
    <recommendedName>
        <fullName evidence="3">Ndc10 domain-containing protein</fullName>
    </recommendedName>
</protein>
<accession>A0A5J4PUF4</accession>
<dbReference type="AlphaFoldDB" id="A0A5J4PUF4"/>
<proteinExistence type="predicted"/>